<feature type="domain" description="Fido" evidence="8">
    <location>
        <begin position="51"/>
        <end position="191"/>
    </location>
</feature>
<dbReference type="SUPFAM" id="SSF140931">
    <property type="entry name" value="Fic-like"/>
    <property type="match status" value="1"/>
</dbReference>
<dbReference type="InterPro" id="IPR036597">
    <property type="entry name" value="Fido-like_dom_sf"/>
</dbReference>
<evidence type="ECO:0000256" key="3">
    <source>
        <dbReference type="ARBA" id="ARBA00022741"/>
    </source>
</evidence>
<dbReference type="Gene3D" id="1.10.3290.10">
    <property type="entry name" value="Fido-like domain"/>
    <property type="match status" value="1"/>
</dbReference>
<evidence type="ECO:0000259" key="8">
    <source>
        <dbReference type="PROSITE" id="PS51459"/>
    </source>
</evidence>
<organism evidence="9 10">
    <name type="scientific">Niveispirillum lacus</name>
    <dbReference type="NCBI Taxonomy" id="1981099"/>
    <lineage>
        <taxon>Bacteria</taxon>
        <taxon>Pseudomonadati</taxon>
        <taxon>Pseudomonadota</taxon>
        <taxon>Alphaproteobacteria</taxon>
        <taxon>Rhodospirillales</taxon>
        <taxon>Azospirillaceae</taxon>
        <taxon>Niveispirillum</taxon>
    </lineage>
</organism>
<dbReference type="InterPro" id="IPR003812">
    <property type="entry name" value="Fido"/>
</dbReference>
<dbReference type="PANTHER" id="PTHR39560:SF1">
    <property type="entry name" value="PROTEIN ADENYLYLTRANSFERASE FIC-RELATED"/>
    <property type="match status" value="1"/>
</dbReference>
<dbReference type="EC" id="2.7.7.108" evidence="5"/>
<dbReference type="Pfam" id="PF02661">
    <property type="entry name" value="Fic"/>
    <property type="match status" value="1"/>
</dbReference>
<name>A0A255Z214_9PROT</name>
<evidence type="ECO:0000256" key="4">
    <source>
        <dbReference type="ARBA" id="ARBA00022840"/>
    </source>
</evidence>
<evidence type="ECO:0000256" key="5">
    <source>
        <dbReference type="ARBA" id="ARBA00034531"/>
    </source>
</evidence>
<reference evidence="9 10" key="1">
    <citation type="submission" date="2017-07" db="EMBL/GenBank/DDBJ databases">
        <title>Niveispirillum cyanobacteriorum sp. nov., isolated from cyanobacterial aggregates in a eutrophic lake.</title>
        <authorList>
            <person name="Cai H."/>
        </authorList>
    </citation>
    <scope>NUCLEOTIDE SEQUENCE [LARGE SCALE GENOMIC DNA]</scope>
    <source>
        <strain evidence="10">TH1-14</strain>
    </source>
</reference>
<keyword evidence="10" id="KW-1185">Reference proteome</keyword>
<evidence type="ECO:0000256" key="2">
    <source>
        <dbReference type="ARBA" id="ARBA00022695"/>
    </source>
</evidence>
<keyword evidence="3" id="KW-0547">Nucleotide-binding</keyword>
<sequence length="191" mass="21110">MLYSAADDPLWVPGTTVLRNLLDITDQETLDEAELALFLIRADEPLPAGKLDVAHYLSIHRHLFQDVYEWAGEIRSIRVGKAGNWFCYPEYIQGNLARAFREYGDPDVVAELPPAEFARCTAHFLAEINAVHPFREGNGRTQLTFLTLLAANAGYAVNDGVLDPAEVLSAMIESFGGSEDRLAALILAYIS</sequence>
<dbReference type="GO" id="GO:0005524">
    <property type="term" value="F:ATP binding"/>
    <property type="evidence" value="ECO:0007669"/>
    <property type="project" value="UniProtKB-KW"/>
</dbReference>
<dbReference type="PANTHER" id="PTHR39560">
    <property type="entry name" value="PROTEIN ADENYLYLTRANSFERASE FIC-RELATED"/>
    <property type="match status" value="1"/>
</dbReference>
<keyword evidence="1 9" id="KW-0808">Transferase</keyword>
<evidence type="ECO:0000313" key="10">
    <source>
        <dbReference type="Proteomes" id="UP000216998"/>
    </source>
</evidence>
<dbReference type="GO" id="GO:0051302">
    <property type="term" value="P:regulation of cell division"/>
    <property type="evidence" value="ECO:0007669"/>
    <property type="project" value="TreeGrafter"/>
</dbReference>
<dbReference type="AlphaFoldDB" id="A0A255Z214"/>
<proteinExistence type="predicted"/>
<keyword evidence="4" id="KW-0067">ATP-binding</keyword>
<dbReference type="EMBL" id="NOXU01000025">
    <property type="protein sequence ID" value="OYQ35547.1"/>
    <property type="molecule type" value="Genomic_DNA"/>
</dbReference>
<dbReference type="Proteomes" id="UP000216998">
    <property type="component" value="Unassembled WGS sequence"/>
</dbReference>
<evidence type="ECO:0000313" key="9">
    <source>
        <dbReference type="EMBL" id="OYQ35547.1"/>
    </source>
</evidence>
<keyword evidence="2" id="KW-0548">Nucleotidyltransferase</keyword>
<comment type="catalytic activity">
    <reaction evidence="6">
        <text>L-threonyl-[protein] + ATP = 3-O-(5'-adenylyl)-L-threonyl-[protein] + diphosphate</text>
        <dbReference type="Rhea" id="RHEA:54292"/>
        <dbReference type="Rhea" id="RHEA-COMP:11060"/>
        <dbReference type="Rhea" id="RHEA-COMP:13847"/>
        <dbReference type="ChEBI" id="CHEBI:30013"/>
        <dbReference type="ChEBI" id="CHEBI:30616"/>
        <dbReference type="ChEBI" id="CHEBI:33019"/>
        <dbReference type="ChEBI" id="CHEBI:138113"/>
        <dbReference type="EC" id="2.7.7.108"/>
    </reaction>
</comment>
<protein>
    <recommendedName>
        <fullName evidence="5">protein adenylyltransferase</fullName>
        <ecNumber evidence="5">2.7.7.108</ecNumber>
    </recommendedName>
</protein>
<accession>A0A255Z214</accession>
<comment type="catalytic activity">
    <reaction evidence="7">
        <text>L-tyrosyl-[protein] + ATP = O-(5'-adenylyl)-L-tyrosyl-[protein] + diphosphate</text>
        <dbReference type="Rhea" id="RHEA:54288"/>
        <dbReference type="Rhea" id="RHEA-COMP:10136"/>
        <dbReference type="Rhea" id="RHEA-COMP:13846"/>
        <dbReference type="ChEBI" id="CHEBI:30616"/>
        <dbReference type="ChEBI" id="CHEBI:33019"/>
        <dbReference type="ChEBI" id="CHEBI:46858"/>
        <dbReference type="ChEBI" id="CHEBI:83624"/>
        <dbReference type="EC" id="2.7.7.108"/>
    </reaction>
</comment>
<gene>
    <name evidence="9" type="ORF">CHU95_07415</name>
</gene>
<dbReference type="OrthoDB" id="9813719at2"/>
<evidence type="ECO:0000256" key="1">
    <source>
        <dbReference type="ARBA" id="ARBA00022679"/>
    </source>
</evidence>
<evidence type="ECO:0000256" key="7">
    <source>
        <dbReference type="ARBA" id="ARBA00048696"/>
    </source>
</evidence>
<comment type="caution">
    <text evidence="9">The sequence shown here is derived from an EMBL/GenBank/DDBJ whole genome shotgun (WGS) entry which is preliminary data.</text>
</comment>
<dbReference type="GO" id="GO:0070733">
    <property type="term" value="F:AMPylase activity"/>
    <property type="evidence" value="ECO:0007669"/>
    <property type="project" value="UniProtKB-EC"/>
</dbReference>
<dbReference type="PROSITE" id="PS51459">
    <property type="entry name" value="FIDO"/>
    <property type="match status" value="1"/>
</dbReference>
<evidence type="ECO:0000256" key="6">
    <source>
        <dbReference type="ARBA" id="ARBA00047939"/>
    </source>
</evidence>